<protein>
    <recommendedName>
        <fullName evidence="2">PPM-type phosphatase domain-containing protein</fullName>
    </recommendedName>
</protein>
<dbReference type="SUPFAM" id="SSF81606">
    <property type="entry name" value="PP2C-like"/>
    <property type="match status" value="1"/>
</dbReference>
<dbReference type="AlphaFoldDB" id="A0A7S4C3T3"/>
<accession>A0A7S4C3T3</accession>
<dbReference type="EMBL" id="HBIZ01062661">
    <property type="protein sequence ID" value="CAE0786095.1"/>
    <property type="molecule type" value="Transcribed_RNA"/>
</dbReference>
<evidence type="ECO:0000313" key="3">
    <source>
        <dbReference type="EMBL" id="CAE0786095.1"/>
    </source>
</evidence>
<dbReference type="PANTHER" id="PTHR47992">
    <property type="entry name" value="PROTEIN PHOSPHATASE"/>
    <property type="match status" value="1"/>
</dbReference>
<dbReference type="SMART" id="SM00332">
    <property type="entry name" value="PP2Cc"/>
    <property type="match status" value="1"/>
</dbReference>
<dbReference type="InterPro" id="IPR036457">
    <property type="entry name" value="PPM-type-like_dom_sf"/>
</dbReference>
<feature type="region of interest" description="Disordered" evidence="1">
    <location>
        <begin position="1"/>
        <end position="24"/>
    </location>
</feature>
<proteinExistence type="predicted"/>
<dbReference type="GO" id="GO:0004722">
    <property type="term" value="F:protein serine/threonine phosphatase activity"/>
    <property type="evidence" value="ECO:0007669"/>
    <property type="project" value="InterPro"/>
</dbReference>
<dbReference type="CDD" id="cd00143">
    <property type="entry name" value="PP2Cc"/>
    <property type="match status" value="1"/>
</dbReference>
<sequence length="394" mass="42612">MVVVQFDRSSGRNSNSSDEAPTWGNSQVGLYQRVSKGTDRCTVRRCTIGGERIQLSLLLDGHGGTEAADHCKLMLLDSFILACDGDPSVASMKSACSSAFQTAHRQVRTMQGSTSGCTAVLVVINEDRWACVCANVGDSNAMLVRDTQDSKPTPQFQMLCENHRLSDNLAEQQRIIAAGYNVGRAVNKGDRGKPKGPLRAYPGGLIFSRAIGNADCADWLLAEPHVSVTLLQPESKCLVVVASNGVWDVLDPALAAVLARRAKDVHTVAAALVQRATNDRNPYYTSEWNVPLDDTTAIALSIGPSARPTTLVEAERKKRQVRTINKVEREQETDGHRAALTLSIAISVLHLPLNGCSISRPPQQDSTTLHAACRSGLSVLPCRRRRSPPPRPTT</sequence>
<feature type="compositionally biased region" description="Low complexity" evidence="1">
    <location>
        <begin position="7"/>
        <end position="18"/>
    </location>
</feature>
<evidence type="ECO:0000259" key="2">
    <source>
        <dbReference type="PROSITE" id="PS51746"/>
    </source>
</evidence>
<dbReference type="InterPro" id="IPR001932">
    <property type="entry name" value="PPM-type_phosphatase-like_dom"/>
</dbReference>
<feature type="domain" description="PPM-type phosphatase" evidence="2">
    <location>
        <begin position="33"/>
        <end position="302"/>
    </location>
</feature>
<dbReference type="InterPro" id="IPR015655">
    <property type="entry name" value="PP2C"/>
</dbReference>
<gene>
    <name evidence="3" type="ORF">PCAR00345_LOCUS38803</name>
</gene>
<dbReference type="Pfam" id="PF00481">
    <property type="entry name" value="PP2C"/>
    <property type="match status" value="1"/>
</dbReference>
<dbReference type="Gene3D" id="3.60.40.10">
    <property type="entry name" value="PPM-type phosphatase domain"/>
    <property type="match status" value="1"/>
</dbReference>
<reference evidence="3" key="1">
    <citation type="submission" date="2021-01" db="EMBL/GenBank/DDBJ databases">
        <authorList>
            <person name="Corre E."/>
            <person name="Pelletier E."/>
            <person name="Niang G."/>
            <person name="Scheremetjew M."/>
            <person name="Finn R."/>
            <person name="Kale V."/>
            <person name="Holt S."/>
            <person name="Cochrane G."/>
            <person name="Meng A."/>
            <person name="Brown T."/>
            <person name="Cohen L."/>
        </authorList>
    </citation>
    <scope>NUCLEOTIDE SEQUENCE</scope>
    <source>
        <strain evidence="3">CCMP645</strain>
    </source>
</reference>
<evidence type="ECO:0000256" key="1">
    <source>
        <dbReference type="SAM" id="MobiDB-lite"/>
    </source>
</evidence>
<dbReference type="PROSITE" id="PS51746">
    <property type="entry name" value="PPM_2"/>
    <property type="match status" value="1"/>
</dbReference>
<organism evidence="3">
    <name type="scientific">Chrysotila carterae</name>
    <name type="common">Marine alga</name>
    <name type="synonym">Syracosphaera carterae</name>
    <dbReference type="NCBI Taxonomy" id="13221"/>
    <lineage>
        <taxon>Eukaryota</taxon>
        <taxon>Haptista</taxon>
        <taxon>Haptophyta</taxon>
        <taxon>Prymnesiophyceae</taxon>
        <taxon>Isochrysidales</taxon>
        <taxon>Isochrysidaceae</taxon>
        <taxon>Chrysotila</taxon>
    </lineage>
</organism>
<name>A0A7S4C3T3_CHRCT</name>